<organism evidence="2 3">
    <name type="scientific">Lachnoclostridium phytofermentans</name>
    <dbReference type="NCBI Taxonomy" id="66219"/>
    <lineage>
        <taxon>Bacteria</taxon>
        <taxon>Bacillati</taxon>
        <taxon>Bacillota</taxon>
        <taxon>Clostridia</taxon>
        <taxon>Lachnospirales</taxon>
        <taxon>Lachnospiraceae</taxon>
    </lineage>
</organism>
<dbReference type="InterPro" id="IPR043129">
    <property type="entry name" value="ATPase_NBD"/>
</dbReference>
<evidence type="ECO:0000313" key="3">
    <source>
        <dbReference type="Proteomes" id="UP000262969"/>
    </source>
</evidence>
<gene>
    <name evidence="2" type="ORF">DHW61_04950</name>
</gene>
<comment type="caution">
    <text evidence="2">The sequence shown here is derived from an EMBL/GenBank/DDBJ whole genome shotgun (WGS) entry which is preliminary data.</text>
</comment>
<dbReference type="PANTHER" id="PTHR18964">
    <property type="entry name" value="ROK (REPRESSOR, ORF, KINASE) FAMILY"/>
    <property type="match status" value="1"/>
</dbReference>
<name>A0A3D2X4B6_9FIRM</name>
<accession>A0A3D2X4B6</accession>
<evidence type="ECO:0000313" key="2">
    <source>
        <dbReference type="EMBL" id="HCL01754.1"/>
    </source>
</evidence>
<protein>
    <submittedName>
        <fullName evidence="2">ROK family protein</fullName>
    </submittedName>
</protein>
<dbReference type="SUPFAM" id="SSF53067">
    <property type="entry name" value="Actin-like ATPase domain"/>
    <property type="match status" value="1"/>
</dbReference>
<dbReference type="Pfam" id="PF00480">
    <property type="entry name" value="ROK"/>
    <property type="match status" value="1"/>
</dbReference>
<proteinExistence type="inferred from homology"/>
<dbReference type="EMBL" id="DPVV01000170">
    <property type="protein sequence ID" value="HCL01754.1"/>
    <property type="molecule type" value="Genomic_DNA"/>
</dbReference>
<evidence type="ECO:0000256" key="1">
    <source>
        <dbReference type="ARBA" id="ARBA00006479"/>
    </source>
</evidence>
<sequence>MKYYVMFDVGGTQIKAGILNEFGELYKDQIYSYPSRATESKEIIFSNFKEIIMELEETIEDEAYVISGIGMAFPGPFDYEKGISKIRGLDKYDAIYNLRIEDEICSIYPKLKNCPFRFLHDVEGFALGICNGLSLSSEVKLMHLCIGTGAGSAFTRGKKVLKQAEYGMPQNGWIYDAPFKDGRIDDYISVRGLEALAVQYCKKSMDGAELFLLAESNNEAAKEAFLEFGKNIEDAIREYLIKFQPDGLIFAGQISKSFSYFGKALEEYCRKLNIKIYLEVNTSKKIIEGLYTAF</sequence>
<reference evidence="2 3" key="1">
    <citation type="journal article" date="2018" name="Nat. Biotechnol.">
        <title>A standardized bacterial taxonomy based on genome phylogeny substantially revises the tree of life.</title>
        <authorList>
            <person name="Parks D.H."/>
            <person name="Chuvochina M."/>
            <person name="Waite D.W."/>
            <person name="Rinke C."/>
            <person name="Skarshewski A."/>
            <person name="Chaumeil P.A."/>
            <person name="Hugenholtz P."/>
        </authorList>
    </citation>
    <scope>NUCLEOTIDE SEQUENCE [LARGE SCALE GENOMIC DNA]</scope>
    <source>
        <strain evidence="2">UBA11728</strain>
    </source>
</reference>
<dbReference type="PANTHER" id="PTHR18964:SF149">
    <property type="entry name" value="BIFUNCTIONAL UDP-N-ACETYLGLUCOSAMINE 2-EPIMERASE_N-ACETYLMANNOSAMINE KINASE"/>
    <property type="match status" value="1"/>
</dbReference>
<dbReference type="Gene3D" id="3.30.420.40">
    <property type="match status" value="2"/>
</dbReference>
<dbReference type="Proteomes" id="UP000262969">
    <property type="component" value="Unassembled WGS sequence"/>
</dbReference>
<dbReference type="AlphaFoldDB" id="A0A3D2X4B6"/>
<dbReference type="InterPro" id="IPR000600">
    <property type="entry name" value="ROK"/>
</dbReference>
<comment type="similarity">
    <text evidence="1">Belongs to the ROK (NagC/XylR) family.</text>
</comment>